<feature type="non-terminal residue" evidence="2">
    <location>
        <position position="1"/>
    </location>
</feature>
<evidence type="ECO:0000313" key="2">
    <source>
        <dbReference type="EMBL" id="MCI84302.1"/>
    </source>
</evidence>
<feature type="non-terminal residue" evidence="2">
    <location>
        <position position="59"/>
    </location>
</feature>
<protein>
    <submittedName>
        <fullName evidence="2">Uncharacterized protein</fullName>
    </submittedName>
</protein>
<dbReference type="EMBL" id="LXQA011087721">
    <property type="protein sequence ID" value="MCI84302.1"/>
    <property type="molecule type" value="Genomic_DNA"/>
</dbReference>
<reference evidence="2 3" key="1">
    <citation type="journal article" date="2018" name="Front. Plant Sci.">
        <title>Red Clover (Trifolium pratense) and Zigzag Clover (T. medium) - A Picture of Genomic Similarities and Differences.</title>
        <authorList>
            <person name="Dluhosova J."/>
            <person name="Istvanek J."/>
            <person name="Nedelnik J."/>
            <person name="Repkova J."/>
        </authorList>
    </citation>
    <scope>NUCLEOTIDE SEQUENCE [LARGE SCALE GENOMIC DNA]</scope>
    <source>
        <strain evidence="3">cv. 10/8</strain>
        <tissue evidence="2">Leaf</tissue>
    </source>
</reference>
<evidence type="ECO:0000313" key="3">
    <source>
        <dbReference type="Proteomes" id="UP000265520"/>
    </source>
</evidence>
<evidence type="ECO:0000256" key="1">
    <source>
        <dbReference type="SAM" id="MobiDB-lite"/>
    </source>
</evidence>
<dbReference type="AlphaFoldDB" id="A0A392VA17"/>
<name>A0A392VA17_9FABA</name>
<sequence>LMKKNSEALADPWIDDFEDKDKENVGDNGIGNDTVGPTPLQRNEPPSKRRKNAQGASSS</sequence>
<accession>A0A392VA17</accession>
<comment type="caution">
    <text evidence="2">The sequence shown here is derived from an EMBL/GenBank/DDBJ whole genome shotgun (WGS) entry which is preliminary data.</text>
</comment>
<keyword evidence="3" id="KW-1185">Reference proteome</keyword>
<organism evidence="2 3">
    <name type="scientific">Trifolium medium</name>
    <dbReference type="NCBI Taxonomy" id="97028"/>
    <lineage>
        <taxon>Eukaryota</taxon>
        <taxon>Viridiplantae</taxon>
        <taxon>Streptophyta</taxon>
        <taxon>Embryophyta</taxon>
        <taxon>Tracheophyta</taxon>
        <taxon>Spermatophyta</taxon>
        <taxon>Magnoliopsida</taxon>
        <taxon>eudicotyledons</taxon>
        <taxon>Gunneridae</taxon>
        <taxon>Pentapetalae</taxon>
        <taxon>rosids</taxon>
        <taxon>fabids</taxon>
        <taxon>Fabales</taxon>
        <taxon>Fabaceae</taxon>
        <taxon>Papilionoideae</taxon>
        <taxon>50 kb inversion clade</taxon>
        <taxon>NPAAA clade</taxon>
        <taxon>Hologalegina</taxon>
        <taxon>IRL clade</taxon>
        <taxon>Trifolieae</taxon>
        <taxon>Trifolium</taxon>
    </lineage>
</organism>
<proteinExistence type="predicted"/>
<feature type="region of interest" description="Disordered" evidence="1">
    <location>
        <begin position="1"/>
        <end position="59"/>
    </location>
</feature>
<dbReference type="Proteomes" id="UP000265520">
    <property type="component" value="Unassembled WGS sequence"/>
</dbReference>